<evidence type="ECO:0000313" key="3">
    <source>
        <dbReference type="EMBL" id="KTB32123.1"/>
    </source>
</evidence>
<dbReference type="InterPro" id="IPR001932">
    <property type="entry name" value="PPM-type_phosphatase-like_dom"/>
</dbReference>
<gene>
    <name evidence="3" type="ORF">WG66_15309</name>
</gene>
<dbReference type="PANTHER" id="PTHR13832:SF792">
    <property type="entry name" value="GM14286P"/>
    <property type="match status" value="1"/>
</dbReference>
<dbReference type="GO" id="GO:0004722">
    <property type="term" value="F:protein serine/threonine phosphatase activity"/>
    <property type="evidence" value="ECO:0007669"/>
    <property type="project" value="InterPro"/>
</dbReference>
<dbReference type="AlphaFoldDB" id="A0A0W0F715"/>
<organism evidence="3 4">
    <name type="scientific">Moniliophthora roreri</name>
    <name type="common">Frosty pod rot fungus</name>
    <name type="synonym">Monilia roreri</name>
    <dbReference type="NCBI Taxonomy" id="221103"/>
    <lineage>
        <taxon>Eukaryota</taxon>
        <taxon>Fungi</taxon>
        <taxon>Dikarya</taxon>
        <taxon>Basidiomycota</taxon>
        <taxon>Agaricomycotina</taxon>
        <taxon>Agaricomycetes</taxon>
        <taxon>Agaricomycetidae</taxon>
        <taxon>Agaricales</taxon>
        <taxon>Marasmiineae</taxon>
        <taxon>Marasmiaceae</taxon>
        <taxon>Moniliophthora</taxon>
    </lineage>
</organism>
<name>A0A0W0F715_MONRR</name>
<dbReference type="Pfam" id="PF00481">
    <property type="entry name" value="PP2C"/>
    <property type="match status" value="1"/>
</dbReference>
<dbReference type="Gene3D" id="3.60.40.10">
    <property type="entry name" value="PPM-type phosphatase domain"/>
    <property type="match status" value="1"/>
</dbReference>
<evidence type="ECO:0000256" key="1">
    <source>
        <dbReference type="SAM" id="MobiDB-lite"/>
    </source>
</evidence>
<dbReference type="CDD" id="cd00143">
    <property type="entry name" value="PP2Cc"/>
    <property type="match status" value="1"/>
</dbReference>
<proteinExistence type="predicted"/>
<reference evidence="3 4" key="1">
    <citation type="submission" date="2015-12" db="EMBL/GenBank/DDBJ databases">
        <title>Draft genome sequence of Moniliophthora roreri, the causal agent of frosty pod rot of cacao.</title>
        <authorList>
            <person name="Aime M.C."/>
            <person name="Diaz-Valderrama J.R."/>
            <person name="Kijpornyongpan T."/>
            <person name="Phillips-Mora W."/>
        </authorList>
    </citation>
    <scope>NUCLEOTIDE SEQUENCE [LARGE SCALE GENOMIC DNA]</scope>
    <source>
        <strain evidence="3 4">MCA 2952</strain>
    </source>
</reference>
<dbReference type="PROSITE" id="PS51746">
    <property type="entry name" value="PPM_2"/>
    <property type="match status" value="1"/>
</dbReference>
<dbReference type="EMBL" id="LATX01002255">
    <property type="protein sequence ID" value="KTB32123.1"/>
    <property type="molecule type" value="Genomic_DNA"/>
</dbReference>
<dbReference type="InterPro" id="IPR036457">
    <property type="entry name" value="PPM-type-like_dom_sf"/>
</dbReference>
<dbReference type="PANTHER" id="PTHR13832">
    <property type="entry name" value="PROTEIN PHOSPHATASE 2C"/>
    <property type="match status" value="1"/>
</dbReference>
<feature type="region of interest" description="Disordered" evidence="1">
    <location>
        <begin position="1"/>
        <end position="21"/>
    </location>
</feature>
<evidence type="ECO:0000259" key="2">
    <source>
        <dbReference type="PROSITE" id="PS51746"/>
    </source>
</evidence>
<evidence type="ECO:0000313" key="4">
    <source>
        <dbReference type="Proteomes" id="UP000054988"/>
    </source>
</evidence>
<dbReference type="Proteomes" id="UP000054988">
    <property type="component" value="Unassembled WGS sequence"/>
</dbReference>
<accession>A0A0W0F715</accession>
<dbReference type="SUPFAM" id="SSF81606">
    <property type="entry name" value="PP2C-like"/>
    <property type="match status" value="1"/>
</dbReference>
<dbReference type="InterPro" id="IPR015655">
    <property type="entry name" value="PP2C"/>
</dbReference>
<feature type="domain" description="PPM-type phosphatase" evidence="2">
    <location>
        <begin position="60"/>
        <end position="434"/>
    </location>
</feature>
<comment type="caution">
    <text evidence="3">The sequence shown here is derived from an EMBL/GenBank/DDBJ whole genome shotgun (WGS) entry which is preliminary data.</text>
</comment>
<dbReference type="eggNOG" id="KOG0700">
    <property type="taxonomic scope" value="Eukaryota"/>
</dbReference>
<feature type="compositionally biased region" description="Basic and acidic residues" evidence="1">
    <location>
        <begin position="1"/>
        <end position="18"/>
    </location>
</feature>
<sequence length="436" mass="48038">MSHDPRPERSDGLVKETDMGMAGKGPWKYTLLSEPQLSAEASRIAIAHTKGLLHSVTFQPQQTPSNSIGNQDRCVVEDWEISGAIWKFRAIFDGHANGNETVDYAYQVLPSKLKDRLCATLNNEPSPSPESISTLLSSTITDFDNSIETDLRTLFPSPEHLEGLTDEEIQKLINDGGPNYTKVARCMRGTTVVIALLSPNSEDIWVATLGDSQAVLGTKNTSGEWISRILSFNHNGNQASEVEILKEQHPGEDKVVTEGRVLGVIAVTRAIGDHLFKLPSIYTSRVFRNAYHGLRPGSEAMVEKLLERNITPPYLSNVPDITHLTLKKDEISKACLILCSDGLMDLYDENPQEDDSLKTLDLDAAAKQWVQIVGEESALIVNEKVAGDVNANLALRLVYKGLGGGRDVERLSRFLTVQMDEKWMDDTTVIVEGLGL</sequence>
<protein>
    <recommendedName>
        <fullName evidence="2">PPM-type phosphatase domain-containing protein</fullName>
    </recommendedName>
</protein>
<dbReference type="SMART" id="SM00332">
    <property type="entry name" value="PP2Cc"/>
    <property type="match status" value="1"/>
</dbReference>